<organism evidence="1">
    <name type="scientific">Streptomyces sp. R28</name>
    <dbReference type="NCBI Taxonomy" id="3238628"/>
    <lineage>
        <taxon>Bacteria</taxon>
        <taxon>Bacillati</taxon>
        <taxon>Actinomycetota</taxon>
        <taxon>Actinomycetes</taxon>
        <taxon>Kitasatosporales</taxon>
        <taxon>Streptomycetaceae</taxon>
        <taxon>Streptomyces</taxon>
    </lineage>
</organism>
<evidence type="ECO:0000313" key="1">
    <source>
        <dbReference type="EMBL" id="XDQ39595.1"/>
    </source>
</evidence>
<sequence>MLRKVVFDDEPHVVMQESAKVICLALASSGYGSLTADELDIVRSINRPKNVVSQSWAERRAREPSDADEGSLALEPSDFRFDWDFKDRWCKPLGEAFGISEETVLRLVGHTITATWQLACRGLHEDDPRYALKLYREGSTFAHHTTWPDADDLDFYLSTHAVWTLAGELLKTHPVYQDSEADTDLFTDWLGDFLLTRDDGRWLADRRDPSPQSVFQGPNDSPRPDWIWRLNSQHFSERLLASDGWVTVWESSDDTSYEAAQQVLIRSALVTPEKARALALALQTAPS</sequence>
<dbReference type="EMBL" id="CP163439">
    <property type="protein sequence ID" value="XDQ39595.1"/>
    <property type="molecule type" value="Genomic_DNA"/>
</dbReference>
<accession>A0AB39Q9K1</accession>
<reference evidence="1" key="1">
    <citation type="submission" date="2024-07" db="EMBL/GenBank/DDBJ databases">
        <authorList>
            <person name="Yu S.T."/>
        </authorList>
    </citation>
    <scope>NUCLEOTIDE SEQUENCE</scope>
    <source>
        <strain evidence="1">R28</strain>
    </source>
</reference>
<protein>
    <submittedName>
        <fullName evidence="1">Uncharacterized protein</fullName>
    </submittedName>
</protein>
<name>A0AB39Q9K1_9ACTN</name>
<gene>
    <name evidence="1" type="ORF">AB5J49_43030</name>
</gene>
<dbReference type="AlphaFoldDB" id="A0AB39Q9K1"/>
<dbReference type="RefSeq" id="WP_369174317.1">
    <property type="nucleotide sequence ID" value="NZ_CP163439.1"/>
</dbReference>
<proteinExistence type="predicted"/>